<evidence type="ECO:0000256" key="3">
    <source>
        <dbReference type="ARBA" id="ARBA00022771"/>
    </source>
</evidence>
<dbReference type="HAMAP" id="MF_00017">
    <property type="entry name" value="RecR"/>
    <property type="match status" value="1"/>
</dbReference>
<comment type="caution">
    <text evidence="9">The sequence shown here is derived from an EMBL/GenBank/DDBJ whole genome shotgun (WGS) entry which is preliminary data.</text>
</comment>
<protein>
    <recommendedName>
        <fullName evidence="7">Recombination protein RecR</fullName>
    </recommendedName>
</protein>
<comment type="caution">
    <text evidence="7">Lacks conserved residue(s) required for the propagation of feature annotation.</text>
</comment>
<evidence type="ECO:0000256" key="4">
    <source>
        <dbReference type="ARBA" id="ARBA00022833"/>
    </source>
</evidence>
<evidence type="ECO:0000313" key="9">
    <source>
        <dbReference type="EMBL" id="OGJ10604.1"/>
    </source>
</evidence>
<keyword evidence="4 7" id="KW-0862">Zinc</keyword>
<dbReference type="Gene3D" id="3.40.1360.10">
    <property type="match status" value="1"/>
</dbReference>
<evidence type="ECO:0000256" key="5">
    <source>
        <dbReference type="ARBA" id="ARBA00023172"/>
    </source>
</evidence>
<dbReference type="EMBL" id="MFWE01000006">
    <property type="protein sequence ID" value="OGJ10604.1"/>
    <property type="molecule type" value="Genomic_DNA"/>
</dbReference>
<proteinExistence type="inferred from homology"/>
<gene>
    <name evidence="7" type="primary">recR</name>
    <name evidence="9" type="ORF">A2456_02605</name>
</gene>
<evidence type="ECO:0000313" key="10">
    <source>
        <dbReference type="Proteomes" id="UP000178975"/>
    </source>
</evidence>
<evidence type="ECO:0000259" key="8">
    <source>
        <dbReference type="PROSITE" id="PS50880"/>
    </source>
</evidence>
<reference evidence="9 10" key="1">
    <citation type="journal article" date="2016" name="Nat. Commun.">
        <title>Thousands of microbial genomes shed light on interconnected biogeochemical processes in an aquifer system.</title>
        <authorList>
            <person name="Anantharaman K."/>
            <person name="Brown C.T."/>
            <person name="Hug L.A."/>
            <person name="Sharon I."/>
            <person name="Castelle C.J."/>
            <person name="Probst A.J."/>
            <person name="Thomas B.C."/>
            <person name="Singh A."/>
            <person name="Wilkins M.J."/>
            <person name="Karaoz U."/>
            <person name="Brodie E.L."/>
            <person name="Williams K.H."/>
            <person name="Hubbard S.S."/>
            <person name="Banfield J.F."/>
        </authorList>
    </citation>
    <scope>NUCLEOTIDE SEQUENCE [LARGE SCALE GENOMIC DNA]</scope>
</reference>
<keyword evidence="2 7" id="KW-0227">DNA damage</keyword>
<dbReference type="InterPro" id="IPR000093">
    <property type="entry name" value="DNA_Rcmb_RecR"/>
</dbReference>
<keyword evidence="1 7" id="KW-0479">Metal-binding</keyword>
<dbReference type="PANTHER" id="PTHR30446">
    <property type="entry name" value="RECOMBINATION PROTEIN RECR"/>
    <property type="match status" value="1"/>
</dbReference>
<keyword evidence="3 7" id="KW-0863">Zinc-finger</keyword>
<dbReference type="GO" id="GO:0008270">
    <property type="term" value="F:zinc ion binding"/>
    <property type="evidence" value="ECO:0007669"/>
    <property type="project" value="UniProtKB-KW"/>
</dbReference>
<comment type="similarity">
    <text evidence="7">Belongs to the RecR family.</text>
</comment>
<evidence type="ECO:0000256" key="7">
    <source>
        <dbReference type="HAMAP-Rule" id="MF_00017"/>
    </source>
</evidence>
<sequence length="217" mass="24840">MDIIDKLSEIFKEFPGIGERQAKRFVYFLMSRNPTYSENLSKMILDLKKEVSQCKECFRFFILNNKKGKLCDICANVNIDSSTLMIIEKDSDLESIKKSRVYHGKYFILGGLVPIVEKTTKSRIRIEELKKKITESEARESEARPNMLGLASLKEIILAFSLSPQGDHTDSYVREQLKDISEKRNIKISSLGKGLSTGTELEYSDNDTLKNALKNRQ</sequence>
<dbReference type="InterPro" id="IPR006171">
    <property type="entry name" value="TOPRIM_dom"/>
</dbReference>
<dbReference type="PROSITE" id="PS50880">
    <property type="entry name" value="TOPRIM"/>
    <property type="match status" value="1"/>
</dbReference>
<dbReference type="Proteomes" id="UP000178975">
    <property type="component" value="Unassembled WGS sequence"/>
</dbReference>
<keyword evidence="5 7" id="KW-0233">DNA recombination</keyword>
<evidence type="ECO:0000256" key="6">
    <source>
        <dbReference type="ARBA" id="ARBA00023204"/>
    </source>
</evidence>
<organism evidence="9 10">
    <name type="scientific">Candidatus Nomurabacteria bacterium RIFOXYC2_FULL_36_19</name>
    <dbReference type="NCBI Taxonomy" id="1801806"/>
    <lineage>
        <taxon>Bacteria</taxon>
        <taxon>Candidatus Nomuraibacteriota</taxon>
    </lineage>
</organism>
<dbReference type="SUPFAM" id="SSF111304">
    <property type="entry name" value="Recombination protein RecR"/>
    <property type="match status" value="1"/>
</dbReference>
<dbReference type="AlphaFoldDB" id="A0A1F6YW41"/>
<comment type="function">
    <text evidence="7">May play a role in DNA repair. It seems to be involved in an RecBC-independent recombinational process of DNA repair. It may act with RecF and RecO.</text>
</comment>
<accession>A0A1F6YW41</accession>
<dbReference type="GO" id="GO:0006310">
    <property type="term" value="P:DNA recombination"/>
    <property type="evidence" value="ECO:0007669"/>
    <property type="project" value="UniProtKB-UniRule"/>
</dbReference>
<dbReference type="PANTHER" id="PTHR30446:SF0">
    <property type="entry name" value="RECOMBINATION PROTEIN RECR"/>
    <property type="match status" value="1"/>
</dbReference>
<name>A0A1F6YW41_9BACT</name>
<evidence type="ECO:0000256" key="1">
    <source>
        <dbReference type="ARBA" id="ARBA00022723"/>
    </source>
</evidence>
<dbReference type="Gene3D" id="1.10.8.420">
    <property type="entry name" value="RecR Domain 1"/>
    <property type="match status" value="1"/>
</dbReference>
<evidence type="ECO:0000256" key="2">
    <source>
        <dbReference type="ARBA" id="ARBA00022763"/>
    </source>
</evidence>
<dbReference type="Pfam" id="PF21175">
    <property type="entry name" value="RecR_C"/>
    <property type="match status" value="1"/>
</dbReference>
<dbReference type="GO" id="GO:0003677">
    <property type="term" value="F:DNA binding"/>
    <property type="evidence" value="ECO:0007669"/>
    <property type="project" value="UniProtKB-UniRule"/>
</dbReference>
<keyword evidence="6 7" id="KW-0234">DNA repair</keyword>
<dbReference type="InterPro" id="IPR023627">
    <property type="entry name" value="Rcmb_RecR"/>
</dbReference>
<dbReference type="GO" id="GO:0006281">
    <property type="term" value="P:DNA repair"/>
    <property type="evidence" value="ECO:0007669"/>
    <property type="project" value="UniProtKB-UniRule"/>
</dbReference>
<dbReference type="Pfam" id="PF13662">
    <property type="entry name" value="Toprim_4"/>
    <property type="match status" value="1"/>
</dbReference>
<feature type="domain" description="Toprim" evidence="8">
    <location>
        <begin position="82"/>
        <end position="192"/>
    </location>
</feature>